<keyword evidence="8" id="KW-1133">Transmembrane helix</keyword>
<comment type="similarity">
    <text evidence="4">Belongs to the methyl-accepting chemotaxis (MCP) protein family.</text>
</comment>
<gene>
    <name evidence="12" type="ORF">GCM10011369_32400</name>
</gene>
<dbReference type="PROSITE" id="PS50111">
    <property type="entry name" value="CHEMOTAXIS_TRANSDUC_2"/>
    <property type="match status" value="1"/>
</dbReference>
<dbReference type="Pfam" id="PF00015">
    <property type="entry name" value="MCPsignal"/>
    <property type="match status" value="1"/>
</dbReference>
<dbReference type="GO" id="GO:0004888">
    <property type="term" value="F:transmembrane signaling receptor activity"/>
    <property type="evidence" value="ECO:0007669"/>
    <property type="project" value="InterPro"/>
</dbReference>
<feature type="region of interest" description="Disordered" evidence="7">
    <location>
        <begin position="335"/>
        <end position="357"/>
    </location>
</feature>
<feature type="coiled-coil region" evidence="6">
    <location>
        <begin position="263"/>
        <end position="290"/>
    </location>
</feature>
<feature type="domain" description="T-SNARE coiled-coil homology" evidence="10">
    <location>
        <begin position="474"/>
        <end position="536"/>
    </location>
</feature>
<dbReference type="SMART" id="SM00283">
    <property type="entry name" value="MA"/>
    <property type="match status" value="1"/>
</dbReference>
<dbReference type="PROSITE" id="PS50885">
    <property type="entry name" value="HAMP"/>
    <property type="match status" value="1"/>
</dbReference>
<evidence type="ECO:0000256" key="5">
    <source>
        <dbReference type="PROSITE-ProRule" id="PRU00284"/>
    </source>
</evidence>
<dbReference type="InterPro" id="IPR003660">
    <property type="entry name" value="HAMP_dom"/>
</dbReference>
<evidence type="ECO:0000259" key="11">
    <source>
        <dbReference type="PROSITE" id="PS50885"/>
    </source>
</evidence>
<feature type="region of interest" description="Disordered" evidence="7">
    <location>
        <begin position="567"/>
        <end position="590"/>
    </location>
</feature>
<accession>A0A8J2U954</accession>
<dbReference type="InterPro" id="IPR000727">
    <property type="entry name" value="T_SNARE_dom"/>
</dbReference>
<feature type="domain" description="HAMP" evidence="11">
    <location>
        <begin position="230"/>
        <end position="282"/>
    </location>
</feature>
<keyword evidence="2" id="KW-1003">Cell membrane</keyword>
<keyword evidence="8" id="KW-0812">Transmembrane</keyword>
<dbReference type="GO" id="GO:0006935">
    <property type="term" value="P:chemotaxis"/>
    <property type="evidence" value="ECO:0007669"/>
    <property type="project" value="InterPro"/>
</dbReference>
<sequence length="590" mass="63962">MNLSIKQRLIVYVAIICGIQAIVAIIAFTNLAVIEDHVKGIAQRDIPGISILTLITEHQLEQEVLFEQGFRYALEIGKEDNAEQGFKRARDAFAGLNNTLRTELEQGELLFEQAAISATEQTEKDEFKSALQQLRAIHHHHDSWAQHAEAVFQLLAQKQFHKAELEALGVEREAAQLTDEVESLLHEIERFTAAAVNSIEEEASHLEVIVAALAAIQIVIAIVVAGFLVRFVAGGLGRAETALTNLSEGDFATPVKANYAGEIGTLLRHMEQMRQQVAELLRQVSNSTDEVSGASTALAHSNVSVQENVQQQTEQTEQVAVAINEMTATATSIAENSSMTHQSAEQAATQSNESQRINEQANEYTRQLIISLSNTGEALTELDQNTGTITSVLDVIKSIAEQTNLLALNAAIEAARAGEQGRGFAVVADEVRHLAQRTQESTAEIETMIEKFKHGSSQAVSSMGQSQELGEKTIAASEQASELMVEVNDLITSLNDMNLQVASAAEQQSSVVEELSQNIEAVKVSAERNTAEVSTVAATSEELSTTATNLKALVHQFKLDQSNSANGLLTPEQQQAPNFTEQSSGLYQSA</sequence>
<dbReference type="GO" id="GO:0005886">
    <property type="term" value="C:plasma membrane"/>
    <property type="evidence" value="ECO:0007669"/>
    <property type="project" value="UniProtKB-SubCell"/>
</dbReference>
<keyword evidence="8" id="KW-0472">Membrane</keyword>
<dbReference type="PROSITE" id="PS50192">
    <property type="entry name" value="T_SNARE"/>
    <property type="match status" value="1"/>
</dbReference>
<dbReference type="OrthoDB" id="9781845at2"/>
<evidence type="ECO:0000259" key="9">
    <source>
        <dbReference type="PROSITE" id="PS50111"/>
    </source>
</evidence>
<organism evidence="12 13">
    <name type="scientific">Neiella marina</name>
    <dbReference type="NCBI Taxonomy" id="508461"/>
    <lineage>
        <taxon>Bacteria</taxon>
        <taxon>Pseudomonadati</taxon>
        <taxon>Pseudomonadota</taxon>
        <taxon>Gammaproteobacteria</taxon>
        <taxon>Alteromonadales</taxon>
        <taxon>Echinimonadaceae</taxon>
        <taxon>Neiella</taxon>
    </lineage>
</organism>
<evidence type="ECO:0000256" key="8">
    <source>
        <dbReference type="SAM" id="Phobius"/>
    </source>
</evidence>
<dbReference type="AlphaFoldDB" id="A0A8J2U954"/>
<dbReference type="Gene3D" id="1.10.287.950">
    <property type="entry name" value="Methyl-accepting chemotaxis protein"/>
    <property type="match status" value="1"/>
</dbReference>
<evidence type="ECO:0000313" key="13">
    <source>
        <dbReference type="Proteomes" id="UP000619743"/>
    </source>
</evidence>
<dbReference type="Pfam" id="PF00672">
    <property type="entry name" value="HAMP"/>
    <property type="match status" value="1"/>
</dbReference>
<evidence type="ECO:0000256" key="7">
    <source>
        <dbReference type="SAM" id="MobiDB-lite"/>
    </source>
</evidence>
<keyword evidence="2" id="KW-0997">Cell inner membrane</keyword>
<evidence type="ECO:0000256" key="1">
    <source>
        <dbReference type="ARBA" id="ARBA00004429"/>
    </source>
</evidence>
<reference evidence="13" key="1">
    <citation type="journal article" date="2019" name="Int. J. Syst. Evol. Microbiol.">
        <title>The Global Catalogue of Microorganisms (GCM) 10K type strain sequencing project: providing services to taxonomists for standard genome sequencing and annotation.</title>
        <authorList>
            <consortium name="The Broad Institute Genomics Platform"/>
            <consortium name="The Broad Institute Genome Sequencing Center for Infectious Disease"/>
            <person name="Wu L."/>
            <person name="Ma J."/>
        </authorList>
    </citation>
    <scope>NUCLEOTIDE SEQUENCE [LARGE SCALE GENOMIC DNA]</scope>
    <source>
        <strain evidence="13">CGMCC 1.10130</strain>
    </source>
</reference>
<evidence type="ECO:0000256" key="2">
    <source>
        <dbReference type="ARBA" id="ARBA00022519"/>
    </source>
</evidence>
<dbReference type="SMART" id="SM00304">
    <property type="entry name" value="HAMP"/>
    <property type="match status" value="1"/>
</dbReference>
<evidence type="ECO:0000256" key="4">
    <source>
        <dbReference type="ARBA" id="ARBA00029447"/>
    </source>
</evidence>
<evidence type="ECO:0000259" key="10">
    <source>
        <dbReference type="PROSITE" id="PS50192"/>
    </source>
</evidence>
<dbReference type="PANTHER" id="PTHR32089:SF112">
    <property type="entry name" value="LYSOZYME-LIKE PROTEIN-RELATED"/>
    <property type="match status" value="1"/>
</dbReference>
<dbReference type="FunFam" id="1.10.287.950:FF:000001">
    <property type="entry name" value="Methyl-accepting chemotaxis sensory transducer"/>
    <property type="match status" value="1"/>
</dbReference>
<feature type="transmembrane region" description="Helical" evidence="8">
    <location>
        <begin position="9"/>
        <end position="34"/>
    </location>
</feature>
<evidence type="ECO:0000313" key="12">
    <source>
        <dbReference type="EMBL" id="GGA87847.1"/>
    </source>
</evidence>
<keyword evidence="3 5" id="KW-0807">Transducer</keyword>
<keyword evidence="13" id="KW-1185">Reference proteome</keyword>
<dbReference type="Proteomes" id="UP000619743">
    <property type="component" value="Unassembled WGS sequence"/>
</dbReference>
<evidence type="ECO:0000256" key="3">
    <source>
        <dbReference type="ARBA" id="ARBA00023224"/>
    </source>
</evidence>
<keyword evidence="6" id="KW-0175">Coiled coil</keyword>
<evidence type="ECO:0000256" key="6">
    <source>
        <dbReference type="SAM" id="Coils"/>
    </source>
</evidence>
<comment type="caution">
    <text evidence="12">The sequence shown here is derived from an EMBL/GenBank/DDBJ whole genome shotgun (WGS) entry which is preliminary data.</text>
</comment>
<dbReference type="InterPro" id="IPR004090">
    <property type="entry name" value="Chemotax_Me-accpt_rcpt"/>
</dbReference>
<dbReference type="EMBL" id="BMDX01000023">
    <property type="protein sequence ID" value="GGA87847.1"/>
    <property type="molecule type" value="Genomic_DNA"/>
</dbReference>
<comment type="subcellular location">
    <subcellularLocation>
        <location evidence="1">Cell inner membrane</location>
        <topology evidence="1">Multi-pass membrane protein</topology>
    </subcellularLocation>
</comment>
<dbReference type="PRINTS" id="PR00260">
    <property type="entry name" value="CHEMTRNSDUCR"/>
</dbReference>
<name>A0A8J2U954_9GAMM</name>
<feature type="coiled-coil region" evidence="6">
    <location>
        <begin position="160"/>
        <end position="194"/>
    </location>
</feature>
<dbReference type="InterPro" id="IPR004089">
    <property type="entry name" value="MCPsignal_dom"/>
</dbReference>
<proteinExistence type="inferred from homology"/>
<feature type="domain" description="Methyl-accepting transducer" evidence="9">
    <location>
        <begin position="287"/>
        <end position="523"/>
    </location>
</feature>
<dbReference type="GO" id="GO:0007165">
    <property type="term" value="P:signal transduction"/>
    <property type="evidence" value="ECO:0007669"/>
    <property type="project" value="UniProtKB-KW"/>
</dbReference>
<dbReference type="SUPFAM" id="SSF58104">
    <property type="entry name" value="Methyl-accepting chemotaxis protein (MCP) signaling domain"/>
    <property type="match status" value="1"/>
</dbReference>
<dbReference type="PANTHER" id="PTHR32089">
    <property type="entry name" value="METHYL-ACCEPTING CHEMOTAXIS PROTEIN MCPB"/>
    <property type="match status" value="1"/>
</dbReference>
<feature type="transmembrane region" description="Helical" evidence="8">
    <location>
        <begin position="208"/>
        <end position="229"/>
    </location>
</feature>
<protein>
    <submittedName>
        <fullName evidence="12">Methyl-accepting chemotaxis protein</fullName>
    </submittedName>
</protein>
<dbReference type="RefSeq" id="WP_087507221.1">
    <property type="nucleotide sequence ID" value="NZ_BMDX01000023.1"/>
</dbReference>